<dbReference type="InterPro" id="IPR012314">
    <property type="entry name" value="Pept_M12B_GON-ADAMTSs"/>
</dbReference>
<name>E9GFV4_DAPPU</name>
<keyword evidence="5" id="KW-1185">Reference proteome</keyword>
<feature type="region of interest" description="Disordered" evidence="2">
    <location>
        <begin position="166"/>
        <end position="218"/>
    </location>
</feature>
<dbReference type="GO" id="GO:0004222">
    <property type="term" value="F:metalloendopeptidase activity"/>
    <property type="evidence" value="ECO:0007669"/>
    <property type="project" value="InterPro"/>
</dbReference>
<evidence type="ECO:0000313" key="5">
    <source>
        <dbReference type="Proteomes" id="UP000000305"/>
    </source>
</evidence>
<feature type="compositionally biased region" description="Polar residues" evidence="2">
    <location>
        <begin position="118"/>
        <end position="136"/>
    </location>
</feature>
<protein>
    <recommendedName>
        <fullName evidence="3">GON domain-containing protein</fullName>
    </recommendedName>
</protein>
<dbReference type="PROSITE" id="PS51046">
    <property type="entry name" value="GON"/>
    <property type="match status" value="1"/>
</dbReference>
<organism evidence="4 5">
    <name type="scientific">Daphnia pulex</name>
    <name type="common">Water flea</name>
    <dbReference type="NCBI Taxonomy" id="6669"/>
    <lineage>
        <taxon>Eukaryota</taxon>
        <taxon>Metazoa</taxon>
        <taxon>Ecdysozoa</taxon>
        <taxon>Arthropoda</taxon>
        <taxon>Crustacea</taxon>
        <taxon>Branchiopoda</taxon>
        <taxon>Diplostraca</taxon>
        <taxon>Cladocera</taxon>
        <taxon>Anomopoda</taxon>
        <taxon>Daphniidae</taxon>
        <taxon>Daphnia</taxon>
    </lineage>
</organism>
<accession>E9GFV4</accession>
<feature type="region of interest" description="Disordered" evidence="2">
    <location>
        <begin position="118"/>
        <end position="147"/>
    </location>
</feature>
<dbReference type="KEGG" id="dpx:DAPPUDRAFT_303359"/>
<dbReference type="Pfam" id="PF08685">
    <property type="entry name" value="GON"/>
    <property type="match status" value="1"/>
</dbReference>
<dbReference type="InParanoid" id="E9GFV4"/>
<proteinExistence type="predicted"/>
<dbReference type="Proteomes" id="UP000000305">
    <property type="component" value="Unassembled WGS sequence"/>
</dbReference>
<gene>
    <name evidence="4" type="ORF">DAPPUDRAFT_303359</name>
</gene>
<keyword evidence="1" id="KW-0479">Metal-binding</keyword>
<evidence type="ECO:0000256" key="2">
    <source>
        <dbReference type="SAM" id="MobiDB-lite"/>
    </source>
</evidence>
<dbReference type="eggNOG" id="KOG3538">
    <property type="taxonomic scope" value="Eukaryota"/>
</dbReference>
<dbReference type="STRING" id="6669.E9GFV4"/>
<evidence type="ECO:0000313" key="4">
    <source>
        <dbReference type="EMBL" id="EFX81745.1"/>
    </source>
</evidence>
<reference evidence="4 5" key="1">
    <citation type="journal article" date="2011" name="Science">
        <title>The ecoresponsive genome of Daphnia pulex.</title>
        <authorList>
            <person name="Colbourne J.K."/>
            <person name="Pfrender M.E."/>
            <person name="Gilbert D."/>
            <person name="Thomas W.K."/>
            <person name="Tucker A."/>
            <person name="Oakley T.H."/>
            <person name="Tokishita S."/>
            <person name="Aerts A."/>
            <person name="Arnold G.J."/>
            <person name="Basu M.K."/>
            <person name="Bauer D.J."/>
            <person name="Caceres C.E."/>
            <person name="Carmel L."/>
            <person name="Casola C."/>
            <person name="Choi J.H."/>
            <person name="Detter J.C."/>
            <person name="Dong Q."/>
            <person name="Dusheyko S."/>
            <person name="Eads B.D."/>
            <person name="Frohlich T."/>
            <person name="Geiler-Samerotte K.A."/>
            <person name="Gerlach D."/>
            <person name="Hatcher P."/>
            <person name="Jogdeo S."/>
            <person name="Krijgsveld J."/>
            <person name="Kriventseva E.V."/>
            <person name="Kultz D."/>
            <person name="Laforsch C."/>
            <person name="Lindquist E."/>
            <person name="Lopez J."/>
            <person name="Manak J.R."/>
            <person name="Muller J."/>
            <person name="Pangilinan J."/>
            <person name="Patwardhan R.P."/>
            <person name="Pitluck S."/>
            <person name="Pritham E.J."/>
            <person name="Rechtsteiner A."/>
            <person name="Rho M."/>
            <person name="Rogozin I.B."/>
            <person name="Sakarya O."/>
            <person name="Salamov A."/>
            <person name="Schaack S."/>
            <person name="Shapiro H."/>
            <person name="Shiga Y."/>
            <person name="Skalitzky C."/>
            <person name="Smith Z."/>
            <person name="Souvorov A."/>
            <person name="Sung W."/>
            <person name="Tang Z."/>
            <person name="Tsuchiya D."/>
            <person name="Tu H."/>
            <person name="Vos H."/>
            <person name="Wang M."/>
            <person name="Wolf Y.I."/>
            <person name="Yamagata H."/>
            <person name="Yamada T."/>
            <person name="Ye Y."/>
            <person name="Shaw J.R."/>
            <person name="Andrews J."/>
            <person name="Crease T.J."/>
            <person name="Tang H."/>
            <person name="Lucas S.M."/>
            <person name="Robertson H.M."/>
            <person name="Bork P."/>
            <person name="Koonin E.V."/>
            <person name="Zdobnov E.M."/>
            <person name="Grigoriev I.V."/>
            <person name="Lynch M."/>
            <person name="Boore J.L."/>
        </authorList>
    </citation>
    <scope>NUCLEOTIDE SEQUENCE [LARGE SCALE GENOMIC DNA]</scope>
</reference>
<dbReference type="HOGENOM" id="CLU_600299_0_0_1"/>
<dbReference type="AlphaFoldDB" id="E9GFV4"/>
<feature type="domain" description="GON" evidence="3">
    <location>
        <begin position="248"/>
        <end position="456"/>
    </location>
</feature>
<sequence>METLFCPLVAHIFIRCDPFQCTSVCRVMDGHIPLIPFHISSTLLPCAAAVVAQKRVAKGTSTVKFTVRKVKVECEWTRTVARNRVGLDRGADVTRPPVLTRGKWRIGPNVPIRAARASSTGGSLAIESTHTNGSTRNRFHSDAIPPRGRPTCRNAVLATVTLCTRGGPRLGSPAPHPNAAARVSRNDRWHASTAAPVPGSRDPTARKNSDPSARGDAGPLHVSFAPISIVISIDLSTRDKCCDSFAGGYVSCKDVQLRSAAAKDRKTPPADGPYTLIVAGKNMTIYCHLMNTSSPLEYLTLTTGHQDNYAEVYDKTLIRPDSCPYQGARKDSCDCFLNRRSTGTTSFNKIRLNVTSLRVDSHDFTFARLVRGHQMVGYGEAGDCYSTANCPQGRFSINLQGTGLRVSPHTSWAGHGHRSSLWINRLEDNQKIQGKCGGYCGRCSPDPHAGLKLDVV</sequence>
<dbReference type="EMBL" id="GL732542">
    <property type="protein sequence ID" value="EFX81745.1"/>
    <property type="molecule type" value="Genomic_DNA"/>
</dbReference>
<evidence type="ECO:0000259" key="3">
    <source>
        <dbReference type="PROSITE" id="PS51046"/>
    </source>
</evidence>
<dbReference type="OrthoDB" id="5855429at2759"/>
<dbReference type="GO" id="GO:0008270">
    <property type="term" value="F:zinc ion binding"/>
    <property type="evidence" value="ECO:0007669"/>
    <property type="project" value="InterPro"/>
</dbReference>
<evidence type="ECO:0000256" key="1">
    <source>
        <dbReference type="ARBA" id="ARBA00022723"/>
    </source>
</evidence>